<dbReference type="PANTHER" id="PTHR30401:SF0">
    <property type="entry name" value="TRNA 2-SELENOURIDINE SYNTHASE"/>
    <property type="match status" value="1"/>
</dbReference>
<dbReference type="AlphaFoldDB" id="A0AAI9IC67"/>
<dbReference type="PROSITE" id="PS50206">
    <property type="entry name" value="RHODANESE_3"/>
    <property type="match status" value="1"/>
</dbReference>
<protein>
    <recommendedName>
        <fullName evidence="2">tRNA 2-selenouridine synthase</fullName>
        <ecNumber evidence="2">2.9.1.3</ecNumber>
    </recommendedName>
</protein>
<dbReference type="EC" id="2.9.1.3" evidence="2"/>
<comment type="similarity">
    <text evidence="2">Belongs to the SelU family.</text>
</comment>
<dbReference type="Proteomes" id="UP000006772">
    <property type="component" value="Unassembled WGS sequence"/>
</dbReference>
<dbReference type="Pfam" id="PF26341">
    <property type="entry name" value="AAA_SelU"/>
    <property type="match status" value="1"/>
</dbReference>
<evidence type="ECO:0000256" key="2">
    <source>
        <dbReference type="HAMAP-Rule" id="MF_01622"/>
    </source>
</evidence>
<gene>
    <name evidence="2" type="primary">selU</name>
    <name evidence="4" type="ORF">HFRIS_018392</name>
</gene>
<dbReference type="InterPro" id="IPR036873">
    <property type="entry name" value="Rhodanese-like_dom_sf"/>
</dbReference>
<dbReference type="HAMAP" id="MF_01622">
    <property type="entry name" value="tRNA_sel_U_synth"/>
    <property type="match status" value="1"/>
</dbReference>
<keyword evidence="1 2" id="KW-0711">Selenium</keyword>
<name>A0AAI9IC67_9BURK</name>
<dbReference type="NCBIfam" id="NF008751">
    <property type="entry name" value="PRK11784.1-3"/>
    <property type="match status" value="1"/>
</dbReference>
<dbReference type="GO" id="GO:0002098">
    <property type="term" value="P:tRNA wobble uridine modification"/>
    <property type="evidence" value="ECO:0007669"/>
    <property type="project" value="UniProtKB-UniRule"/>
</dbReference>
<keyword evidence="2" id="KW-0808">Transferase</keyword>
<comment type="subunit">
    <text evidence="2">Monomer.</text>
</comment>
<evidence type="ECO:0000256" key="1">
    <source>
        <dbReference type="ARBA" id="ARBA00023266"/>
    </source>
</evidence>
<dbReference type="InterPro" id="IPR017582">
    <property type="entry name" value="SelU"/>
</dbReference>
<organism evidence="4 5">
    <name type="scientific">Herbaspirillum frisingense GSF30</name>
    <dbReference type="NCBI Taxonomy" id="864073"/>
    <lineage>
        <taxon>Bacteria</taxon>
        <taxon>Pseudomonadati</taxon>
        <taxon>Pseudomonadota</taxon>
        <taxon>Betaproteobacteria</taxon>
        <taxon>Burkholderiales</taxon>
        <taxon>Oxalobacteraceae</taxon>
        <taxon>Herbaspirillum</taxon>
    </lineage>
</organism>
<dbReference type="Gene3D" id="3.40.250.10">
    <property type="entry name" value="Rhodanese-like domain"/>
    <property type="match status" value="1"/>
</dbReference>
<comment type="catalytic activity">
    <reaction evidence="2">
        <text>5-methylaminomethyl-2-thiouridine(34) in tRNA + (2E)-geranyl diphosphate = 5-methylaminomethyl-S-(2E)-geranyl-thiouridine(34) in tRNA + diphosphate</text>
        <dbReference type="Rhea" id="RHEA:14085"/>
        <dbReference type="Rhea" id="RHEA-COMP:10195"/>
        <dbReference type="Rhea" id="RHEA-COMP:14654"/>
        <dbReference type="ChEBI" id="CHEBI:33019"/>
        <dbReference type="ChEBI" id="CHEBI:58057"/>
        <dbReference type="ChEBI" id="CHEBI:74455"/>
        <dbReference type="ChEBI" id="CHEBI:140632"/>
    </reaction>
</comment>
<evidence type="ECO:0000313" key="4">
    <source>
        <dbReference type="EMBL" id="EOA03289.1"/>
    </source>
</evidence>
<comment type="catalytic activity">
    <reaction evidence="2">
        <text>5-methylaminomethyl-2-(Se-phospho)selenouridine(34) in tRNA + H2O = 5-methylaminomethyl-2-selenouridine(34) in tRNA + phosphate</text>
        <dbReference type="Rhea" id="RHEA:60176"/>
        <dbReference type="Rhea" id="RHEA-COMP:10196"/>
        <dbReference type="Rhea" id="RHEA-COMP:15523"/>
        <dbReference type="ChEBI" id="CHEBI:15377"/>
        <dbReference type="ChEBI" id="CHEBI:43474"/>
        <dbReference type="ChEBI" id="CHEBI:82743"/>
        <dbReference type="ChEBI" id="CHEBI:143702"/>
    </reaction>
</comment>
<dbReference type="SUPFAM" id="SSF52821">
    <property type="entry name" value="Rhodanese/Cell cycle control phosphatase"/>
    <property type="match status" value="1"/>
</dbReference>
<evidence type="ECO:0000313" key="5">
    <source>
        <dbReference type="Proteomes" id="UP000006772"/>
    </source>
</evidence>
<dbReference type="GO" id="GO:0043828">
    <property type="term" value="F:tRNA 2-selenouridine synthase activity"/>
    <property type="evidence" value="ECO:0007669"/>
    <property type="project" value="UniProtKB-EC"/>
</dbReference>
<evidence type="ECO:0000259" key="3">
    <source>
        <dbReference type="PROSITE" id="PS50206"/>
    </source>
</evidence>
<dbReference type="NCBIfam" id="NF008750">
    <property type="entry name" value="PRK11784.1-2"/>
    <property type="match status" value="1"/>
</dbReference>
<comment type="catalytic activity">
    <reaction evidence="2">
        <text>5-methylaminomethyl-2-thiouridine(34) in tRNA + selenophosphate + (2E)-geranyl diphosphate + H2O + H(+) = 5-methylaminomethyl-2-selenouridine(34) in tRNA + (2E)-thiogeraniol + phosphate + diphosphate</text>
        <dbReference type="Rhea" id="RHEA:42716"/>
        <dbReference type="Rhea" id="RHEA-COMP:10195"/>
        <dbReference type="Rhea" id="RHEA-COMP:10196"/>
        <dbReference type="ChEBI" id="CHEBI:15377"/>
        <dbReference type="ChEBI" id="CHEBI:15378"/>
        <dbReference type="ChEBI" id="CHEBI:16144"/>
        <dbReference type="ChEBI" id="CHEBI:33019"/>
        <dbReference type="ChEBI" id="CHEBI:43474"/>
        <dbReference type="ChEBI" id="CHEBI:58057"/>
        <dbReference type="ChEBI" id="CHEBI:74455"/>
        <dbReference type="ChEBI" id="CHEBI:82743"/>
        <dbReference type="ChEBI" id="CHEBI:143703"/>
        <dbReference type="EC" id="2.9.1.3"/>
    </reaction>
</comment>
<comment type="caution">
    <text evidence="4">The sequence shown here is derived from an EMBL/GenBank/DDBJ whole genome shotgun (WGS) entry which is preliminary data.</text>
</comment>
<feature type="domain" description="Rhodanese" evidence="3">
    <location>
        <begin position="11"/>
        <end position="135"/>
    </location>
</feature>
<dbReference type="InterPro" id="IPR058840">
    <property type="entry name" value="AAA_SelU"/>
</dbReference>
<comment type="catalytic activity">
    <reaction evidence="2">
        <text>5-methylaminomethyl-S-(2E)-geranyl-thiouridine(34) in tRNA + selenophosphate + H(+) = 5-methylaminomethyl-2-(Se-phospho)selenouridine(34) in tRNA + (2E)-thiogeraniol</text>
        <dbReference type="Rhea" id="RHEA:60172"/>
        <dbReference type="Rhea" id="RHEA-COMP:14654"/>
        <dbReference type="Rhea" id="RHEA-COMP:15523"/>
        <dbReference type="ChEBI" id="CHEBI:15378"/>
        <dbReference type="ChEBI" id="CHEBI:16144"/>
        <dbReference type="ChEBI" id="CHEBI:140632"/>
        <dbReference type="ChEBI" id="CHEBI:143702"/>
        <dbReference type="ChEBI" id="CHEBI:143703"/>
    </reaction>
</comment>
<accession>A0AAI9IC67</accession>
<dbReference type="InterPro" id="IPR001763">
    <property type="entry name" value="Rhodanese-like_dom"/>
</dbReference>
<dbReference type="PANTHER" id="PTHR30401">
    <property type="entry name" value="TRNA 2-SELENOURIDINE SYNTHASE"/>
    <property type="match status" value="1"/>
</dbReference>
<dbReference type="GO" id="GO:0016765">
    <property type="term" value="F:transferase activity, transferring alkyl or aryl (other than methyl) groups"/>
    <property type="evidence" value="ECO:0007669"/>
    <property type="project" value="UniProtKB-UniRule"/>
</dbReference>
<proteinExistence type="inferred from homology"/>
<dbReference type="RefSeq" id="WP_006712845.1">
    <property type="nucleotide sequence ID" value="NZ_AEEC02000030.1"/>
</dbReference>
<comment type="function">
    <text evidence="2">Involved in the post-transcriptional modification of the uridine at the wobble position (U34) of tRNA(Lys), tRNA(Glu) and tRNA(Gln). Catalyzes the conversion of 2-thiouridine (S2U-RNA) to 2-selenouridine (Se2U-RNA). Acts in a two-step process involving geranylation of 2-thiouridine (S2U) to S-geranyl-2-thiouridine (geS2U) and subsequent selenation of the latter derivative to 2-selenouridine (Se2U) in the tRNA chain.</text>
</comment>
<reference evidence="4 5" key="1">
    <citation type="journal article" date="2013" name="Front. Microbiol.">
        <title>The genome of the endophytic bacterium H. frisingense GSF30(T) identifies diverse strategies in the Herbaspirillum genus to interact with plants.</title>
        <authorList>
            <person name="Straub D."/>
            <person name="Rothballer M."/>
            <person name="Hartmann A."/>
            <person name="Ludewig U."/>
        </authorList>
    </citation>
    <scope>NUCLEOTIDE SEQUENCE [LARGE SCALE GENOMIC DNA]</scope>
    <source>
        <strain evidence="4 5">GSF30</strain>
    </source>
</reference>
<dbReference type="EMBL" id="AEEC02000030">
    <property type="protein sequence ID" value="EOA03289.1"/>
    <property type="molecule type" value="Genomic_DNA"/>
</dbReference>
<feature type="active site" description="S-selanylcysteine intermediate" evidence="2">
    <location>
        <position position="94"/>
    </location>
</feature>
<sequence length="373" mass="41915">MADIQPSQALFLADTPMLDARAPVEFGKGAFPTAVNLPLMNDSERHQVGLRYKEEGQQSAIELGQQLVSGPVKEARIAAWARFAQAHPEGCLYCFRGGLRSQITQQWLKSEAGIAYPRVAGGYKALRHFLMQSIEEALAQCQFVVVGGMTGSGKTDVLLQLDNALDLEAYANHRGSSFGKRASAQPAPIDFEHRLAIAMIKLRAQGHHWFALEDESRLIGACALPLALHQRMQSLPMVWLEDSRAGRVERILRDYVSGLSEEYLALDPRHGFDRYRAHLLAALGKLVKRLGDQRYRQLLQLMETALARQEKDGVVDLHRAWIESLLTDYYDPVYAFQREAKRSRLLFAGKQAEVVDFLRQHRPQPRSMAQAQA</sequence>
<dbReference type="NCBIfam" id="TIGR03167">
    <property type="entry name" value="tRNA_sel_U_synt"/>
    <property type="match status" value="1"/>
</dbReference>